<keyword evidence="3" id="KW-0677">Repeat</keyword>
<feature type="region of interest" description="Disordered" evidence="10">
    <location>
        <begin position="516"/>
        <end position="547"/>
    </location>
</feature>
<keyword evidence="7" id="KW-0479">Metal-binding</keyword>
<keyword evidence="4" id="KW-0805">Transcription regulation</keyword>
<feature type="repeat" description="NHL" evidence="8">
    <location>
        <begin position="1324"/>
        <end position="1366"/>
    </location>
</feature>
<evidence type="ECO:0000256" key="6">
    <source>
        <dbReference type="ARBA" id="ARBA00023242"/>
    </source>
</evidence>
<comment type="similarity">
    <text evidence="2">Belongs to the CDC73 family.</text>
</comment>
<evidence type="ECO:0000256" key="2">
    <source>
        <dbReference type="ARBA" id="ARBA00010427"/>
    </source>
</evidence>
<feature type="repeat" description="NHL" evidence="8">
    <location>
        <begin position="1236"/>
        <end position="1281"/>
    </location>
</feature>
<feature type="region of interest" description="Disordered" evidence="10">
    <location>
        <begin position="258"/>
        <end position="282"/>
    </location>
</feature>
<dbReference type="SUPFAM" id="SSF101898">
    <property type="entry name" value="NHL repeat"/>
    <property type="match status" value="1"/>
</dbReference>
<dbReference type="Pfam" id="PF01436">
    <property type="entry name" value="NHL"/>
    <property type="match status" value="2"/>
</dbReference>
<dbReference type="STRING" id="568069.A0A1J1ILX8"/>
<evidence type="ECO:0000313" key="12">
    <source>
        <dbReference type="EMBL" id="CRL00754.1"/>
    </source>
</evidence>
<dbReference type="GO" id="GO:0032968">
    <property type="term" value="P:positive regulation of transcription elongation by RNA polymerase II"/>
    <property type="evidence" value="ECO:0007669"/>
    <property type="project" value="TreeGrafter"/>
</dbReference>
<protein>
    <submittedName>
        <fullName evidence="12">CLUMA_CG014010, isoform A</fullName>
    </submittedName>
</protein>
<feature type="coiled-coil region" evidence="9">
    <location>
        <begin position="821"/>
        <end position="848"/>
    </location>
</feature>
<dbReference type="Gene3D" id="3.30.160.60">
    <property type="entry name" value="Classic Zinc Finger"/>
    <property type="match status" value="1"/>
</dbReference>
<reference evidence="12 13" key="1">
    <citation type="submission" date="2015-04" db="EMBL/GenBank/DDBJ databases">
        <authorList>
            <person name="Syromyatnikov M.Y."/>
            <person name="Popov V.N."/>
        </authorList>
    </citation>
    <scope>NUCLEOTIDE SEQUENCE [LARGE SCALE GENOMIC DNA]</scope>
</reference>
<dbReference type="Gene3D" id="2.120.10.30">
    <property type="entry name" value="TolB, C-terminal domain"/>
    <property type="match status" value="1"/>
</dbReference>
<dbReference type="GO" id="GO:0016593">
    <property type="term" value="C:Cdc73/Paf1 complex"/>
    <property type="evidence" value="ECO:0007669"/>
    <property type="project" value="InterPro"/>
</dbReference>
<feature type="domain" description="B box-type" evidence="11">
    <location>
        <begin position="770"/>
        <end position="803"/>
    </location>
</feature>
<dbReference type="OrthoDB" id="342730at2759"/>
<name>A0A1J1ILX8_9DIPT</name>
<evidence type="ECO:0000259" key="11">
    <source>
        <dbReference type="PROSITE" id="PS50119"/>
    </source>
</evidence>
<sequence length="1458" mass="163213">MADPLSLLRQYNINKKEIIERDGQIIFGEFSWPKNVKTNYLKYGSGKKGLPKEYYTLECLLYILKNVGLQHSVYVRQAAAEDIPAVNRPDRKDLLCYLNGDTMTCSSIDKSAPLEIPTQVKRPAESEGYDNLTKKTRFEDLQVQKVKEQLAARLDVNKKEASVNIDNIKSLSETMSVEKIAAIKAKRLANKRVTIKRNDHDEAGVGDLRGMLDFDVDSTKDIISRERQWRTRTTILQSTGKTFYKNISALLQSIKIREEGRSRPPQFQQKLPEPTKVSRVNQPQQAQYNRYDQERFNQQKEVTEEFKIDTMGTHHGMLLKSGLMNEQKKSAMSSLPPGRPKELIPVAQARLLPQASLNKRQSRTPIIIIPSSPNSLITMYNAKDILQDLKFVTQDEKKAAGAQRENEVLLQRRKDGNTTVPYRIVDQPGKLTPHDWSRVVAVFVLGPQWQFKGWPWDGNPVEIFSKIAAFHLRFDEMKLDANVARWAVTVLNISRTKRHLDRACLMTFWESLDKVKPGSTMASSSPTPSLDSLPGATSNSNSIESFGEPTTYFSESPLTTRSVTGSSPPDSGICDEFGLTRDAISNIETQTKPVTSFSASIDQTATTTDINFKPRCTGCRNKKSDAVAKCIDCVNYLCSNCVIAHQYMHCFNGHSVFRFNHLTDPTSSSSILSSSTTTTNTLLNSSYSPPSFTSSTDQKMNSAFERLMCTTNKDQESSQIIKSMLNSIISPPSINQESSSNSSLNASPSLSMALSNAETLLASASLNSKPNRYYCAKHTTELLKFYCRSCSTAICKDCMMVDHPNGLHDCEHNPDQTPKIIESLLQLLNELRTKAQEMKQMVKSTEHNTTLIQVQYHKAQTEINETYQFYRSMLDERKQELLKELDSFYNAKTMSQSVLLTKSQDQIEKVFTSCDCVEKFARTVGPNELGMLRRIMETKLQTFVSSINDLQSIYELDFVSNYQAIQVGVRNTFGYIRSNNESVMSKQPPIARPTSTSYTNGSSPPSSNGSLNGMIAQNLTQNILSGCQNGLGSIERPFSNGGSSSNSAATTSSSPNQLHPTFDTGSILSKRFTSINSLGPFIGNELTMNQQQHSIQTSNNNPYEKWSNGMPDNVFSNINEQYSTINPLNSNGMNGNGNGMNNVNNAMMTINNFSSGNSTDSMLDITNKLMSTSIFPPKSQIKRQKMIYHCKFGEFGVMEGQFTEPSGVAVNAQNDIIVADTNNHRIQIFDKEGRFKFQFGECGKRDGQLLYPNRVAVVRTSGDIIVTERSPTHQIQIYNQYGQFVRKFGANILQHPRGVTVDNKGRIIVVECKVMRVIIFDQNGNVLQKFGCSKHLEFPNGVVVNDKQEIFISDNRAHCVKVFNYEGTFLRQIGGEGITNYPIGVGINANGEILIADNHNNFNLTIFTQDGQLVSALESKVKHAQCFDVALMDDGSVVLASKDYRLYIYRYVQVPPIG</sequence>
<evidence type="ECO:0000256" key="5">
    <source>
        <dbReference type="ARBA" id="ARBA00023163"/>
    </source>
</evidence>
<feature type="repeat" description="NHL" evidence="8">
    <location>
        <begin position="1189"/>
        <end position="1232"/>
    </location>
</feature>
<evidence type="ECO:0000256" key="1">
    <source>
        <dbReference type="ARBA" id="ARBA00004123"/>
    </source>
</evidence>
<comment type="subcellular location">
    <subcellularLocation>
        <location evidence="1">Nucleus</location>
    </subcellularLocation>
</comment>
<dbReference type="SMART" id="SM00336">
    <property type="entry name" value="BBOX"/>
    <property type="match status" value="2"/>
</dbReference>
<dbReference type="PANTHER" id="PTHR12466:SF8">
    <property type="entry name" value="PARAFIBROMIN"/>
    <property type="match status" value="1"/>
</dbReference>
<dbReference type="SUPFAM" id="SSF57845">
    <property type="entry name" value="B-box zinc-binding domain"/>
    <property type="match status" value="1"/>
</dbReference>
<dbReference type="PANTHER" id="PTHR12466">
    <property type="entry name" value="CDC73 DOMAIN PROTEIN"/>
    <property type="match status" value="1"/>
</dbReference>
<dbReference type="Pfam" id="PF16050">
    <property type="entry name" value="CDC73_N"/>
    <property type="match status" value="1"/>
</dbReference>
<dbReference type="InterPro" id="IPR001258">
    <property type="entry name" value="NHL_repeat"/>
</dbReference>
<evidence type="ECO:0000313" key="13">
    <source>
        <dbReference type="Proteomes" id="UP000183832"/>
    </source>
</evidence>
<dbReference type="InterPro" id="IPR013087">
    <property type="entry name" value="Znf_C2H2_type"/>
</dbReference>
<feature type="compositionally biased region" description="Low complexity" evidence="10">
    <location>
        <begin position="1039"/>
        <end position="1054"/>
    </location>
</feature>
<evidence type="ECO:0000256" key="7">
    <source>
        <dbReference type="PROSITE-ProRule" id="PRU00024"/>
    </source>
</evidence>
<dbReference type="EMBL" id="CVRI01000054">
    <property type="protein sequence ID" value="CRL00754.1"/>
    <property type="molecule type" value="Genomic_DNA"/>
</dbReference>
<dbReference type="CDD" id="cd19798">
    <property type="entry name" value="Bbox2_BRAT-like"/>
    <property type="match status" value="1"/>
</dbReference>
<feature type="region of interest" description="Disordered" evidence="10">
    <location>
        <begin position="1034"/>
        <end position="1062"/>
    </location>
</feature>
<keyword evidence="13" id="KW-1185">Reference proteome</keyword>
<feature type="region of interest" description="Disordered" evidence="10">
    <location>
        <begin position="984"/>
        <end position="1013"/>
    </location>
</feature>
<dbReference type="InterPro" id="IPR038103">
    <property type="entry name" value="CDC73_C_sf"/>
</dbReference>
<dbReference type="Pfam" id="PF05179">
    <property type="entry name" value="CDC73_C"/>
    <property type="match status" value="1"/>
</dbReference>
<feature type="compositionally biased region" description="Low complexity" evidence="10">
    <location>
        <begin position="993"/>
        <end position="1013"/>
    </location>
</feature>
<keyword evidence="5" id="KW-0804">Transcription</keyword>
<dbReference type="FunFam" id="3.40.50.11990:FF:000002">
    <property type="entry name" value="protein CDC73 homolog"/>
    <property type="match status" value="1"/>
</dbReference>
<keyword evidence="7" id="KW-0863">Zinc-finger</keyword>
<feature type="non-terminal residue" evidence="12">
    <location>
        <position position="1458"/>
    </location>
</feature>
<accession>A0A1J1ILX8</accession>
<evidence type="ECO:0000256" key="9">
    <source>
        <dbReference type="SAM" id="Coils"/>
    </source>
</evidence>
<organism evidence="12 13">
    <name type="scientific">Clunio marinus</name>
    <dbReference type="NCBI Taxonomy" id="568069"/>
    <lineage>
        <taxon>Eukaryota</taxon>
        <taxon>Metazoa</taxon>
        <taxon>Ecdysozoa</taxon>
        <taxon>Arthropoda</taxon>
        <taxon>Hexapoda</taxon>
        <taxon>Insecta</taxon>
        <taxon>Pterygota</taxon>
        <taxon>Neoptera</taxon>
        <taxon>Endopterygota</taxon>
        <taxon>Diptera</taxon>
        <taxon>Nematocera</taxon>
        <taxon>Chironomoidea</taxon>
        <taxon>Chironomidae</taxon>
        <taxon>Clunio</taxon>
    </lineage>
</organism>
<evidence type="ECO:0000256" key="10">
    <source>
        <dbReference type="SAM" id="MobiDB-lite"/>
    </source>
</evidence>
<dbReference type="GO" id="GO:0008270">
    <property type="term" value="F:zinc ion binding"/>
    <property type="evidence" value="ECO:0007669"/>
    <property type="project" value="UniProtKB-KW"/>
</dbReference>
<dbReference type="InterPro" id="IPR032041">
    <property type="entry name" value="Cdc73_N"/>
</dbReference>
<dbReference type="FunFam" id="2.120.10.30:FF:000031">
    <property type="entry name" value="B-box type zinc finger protein ncl-1"/>
    <property type="match status" value="1"/>
</dbReference>
<evidence type="ECO:0000256" key="3">
    <source>
        <dbReference type="ARBA" id="ARBA00022737"/>
    </source>
</evidence>
<dbReference type="PROSITE" id="PS00028">
    <property type="entry name" value="ZINC_FINGER_C2H2_1"/>
    <property type="match status" value="2"/>
</dbReference>
<dbReference type="GO" id="GO:0000993">
    <property type="term" value="F:RNA polymerase II complex binding"/>
    <property type="evidence" value="ECO:0007669"/>
    <property type="project" value="TreeGrafter"/>
</dbReference>
<evidence type="ECO:0000256" key="4">
    <source>
        <dbReference type="ARBA" id="ARBA00023015"/>
    </source>
</evidence>
<feature type="repeat" description="NHL" evidence="8">
    <location>
        <begin position="1367"/>
        <end position="1410"/>
    </location>
</feature>
<keyword evidence="6" id="KW-0539">Nucleus</keyword>
<feature type="repeat" description="NHL" evidence="8">
    <location>
        <begin position="1282"/>
        <end position="1323"/>
    </location>
</feature>
<dbReference type="CDD" id="cd20482">
    <property type="entry name" value="CC_brat-like"/>
    <property type="match status" value="1"/>
</dbReference>
<dbReference type="Proteomes" id="UP000183832">
    <property type="component" value="Unassembled WGS sequence"/>
</dbReference>
<proteinExistence type="inferred from homology"/>
<keyword evidence="9" id="KW-0175">Coiled coil</keyword>
<dbReference type="PROSITE" id="PS51125">
    <property type="entry name" value="NHL"/>
    <property type="match status" value="5"/>
</dbReference>
<feature type="compositionally biased region" description="Low complexity" evidence="10">
    <location>
        <begin position="523"/>
        <end position="534"/>
    </location>
</feature>
<feature type="compositionally biased region" description="Polar residues" evidence="10">
    <location>
        <begin position="535"/>
        <end position="544"/>
    </location>
</feature>
<dbReference type="CDD" id="cd14959">
    <property type="entry name" value="NHL_brat_like"/>
    <property type="match status" value="1"/>
</dbReference>
<dbReference type="GO" id="GO:0006368">
    <property type="term" value="P:transcription elongation by RNA polymerase II"/>
    <property type="evidence" value="ECO:0007669"/>
    <property type="project" value="InterPro"/>
</dbReference>
<dbReference type="InterPro" id="IPR011042">
    <property type="entry name" value="6-blade_b-propeller_TolB-like"/>
</dbReference>
<evidence type="ECO:0000256" key="8">
    <source>
        <dbReference type="PROSITE-ProRule" id="PRU00504"/>
    </source>
</evidence>
<dbReference type="InterPro" id="IPR000315">
    <property type="entry name" value="Znf_B-box"/>
</dbReference>
<dbReference type="InterPro" id="IPR031336">
    <property type="entry name" value="CDC73_C"/>
</dbReference>
<keyword evidence="7" id="KW-0862">Zinc</keyword>
<dbReference type="CDD" id="cd19813">
    <property type="entry name" value="Bbox1_BRAT-like"/>
    <property type="match status" value="1"/>
</dbReference>
<dbReference type="InterPro" id="IPR007852">
    <property type="entry name" value="Cdc73/Parafibromin"/>
</dbReference>
<dbReference type="Gene3D" id="3.40.50.11990">
    <property type="entry name" value="RNA polymerase II accessory factor, Cdc73 C-terminal domain"/>
    <property type="match status" value="1"/>
</dbReference>
<dbReference type="PROSITE" id="PS50119">
    <property type="entry name" value="ZF_BBOX"/>
    <property type="match status" value="1"/>
</dbReference>
<gene>
    <name evidence="12" type="primary">putative Brain tumor protein</name>
    <name evidence="12" type="ORF">CLUMA_CG014010</name>
</gene>